<dbReference type="InterPro" id="IPR003409">
    <property type="entry name" value="MORN"/>
</dbReference>
<comment type="caution">
    <text evidence="2">The sequence shown here is derived from an EMBL/GenBank/DDBJ whole genome shotgun (WGS) entry which is preliminary data.</text>
</comment>
<evidence type="ECO:0000313" key="2">
    <source>
        <dbReference type="EMBL" id="CAI2377250.1"/>
    </source>
</evidence>
<keyword evidence="3" id="KW-1185">Reference proteome</keyword>
<protein>
    <recommendedName>
        <fullName evidence="4">MORN repeat protein</fullName>
    </recommendedName>
</protein>
<accession>A0AAD1XQU2</accession>
<reference evidence="2" key="1">
    <citation type="submission" date="2023-07" db="EMBL/GenBank/DDBJ databases">
        <authorList>
            <consortium name="AG Swart"/>
            <person name="Singh M."/>
            <person name="Singh A."/>
            <person name="Seah K."/>
            <person name="Emmerich C."/>
        </authorList>
    </citation>
    <scope>NUCLEOTIDE SEQUENCE</scope>
    <source>
        <strain evidence="2">DP1</strain>
    </source>
</reference>
<gene>
    <name evidence="2" type="ORF">ECRASSUSDP1_LOCUS18633</name>
</gene>
<dbReference type="EMBL" id="CAMPGE010018880">
    <property type="protein sequence ID" value="CAI2377250.1"/>
    <property type="molecule type" value="Genomic_DNA"/>
</dbReference>
<dbReference type="AlphaFoldDB" id="A0AAD1XQU2"/>
<evidence type="ECO:0008006" key="4">
    <source>
        <dbReference type="Google" id="ProtNLM"/>
    </source>
</evidence>
<dbReference type="PANTHER" id="PTHR23084">
    <property type="entry name" value="PHOSPHATIDYLINOSITOL-4-PHOSPHATE 5-KINASE RELATED"/>
    <property type="match status" value="1"/>
</dbReference>
<proteinExistence type="predicted"/>
<dbReference type="Pfam" id="PF02493">
    <property type="entry name" value="MORN"/>
    <property type="match status" value="6"/>
</dbReference>
<dbReference type="SUPFAM" id="SSF82185">
    <property type="entry name" value="Histone H3 K4-specific methyltransferase SET7/9 N-terminal domain"/>
    <property type="match status" value="1"/>
</dbReference>
<dbReference type="PANTHER" id="PTHR23084:SF179">
    <property type="entry name" value="OS10G0565000 PROTEIN"/>
    <property type="match status" value="1"/>
</dbReference>
<sequence>MTEMMSESSFKIYASAKKPNIKYLPSPDLELVPVSQFTDSDHFYFGQINRKTFQLEGIGIEVNSAGRVIHSAFRNGFPNGKGTLINNSNLLYCNGEFVNGKFEGTGTYIHHSGSIYEGQIKADNPNGFGIQTDPNGDIYECNFVDGKREGLGKYTRNDGAVAEGQWENNYLNGYAITILPSGVEYFGNYKNGKNDGIGNLTSPDGRSISGKWALSKCEEGIYSDTKGREYKIPYEISYEKAISML</sequence>
<evidence type="ECO:0000313" key="3">
    <source>
        <dbReference type="Proteomes" id="UP001295684"/>
    </source>
</evidence>
<evidence type="ECO:0000256" key="1">
    <source>
        <dbReference type="ARBA" id="ARBA00022737"/>
    </source>
</evidence>
<name>A0AAD1XQU2_EUPCR</name>
<organism evidence="2 3">
    <name type="scientific">Euplotes crassus</name>
    <dbReference type="NCBI Taxonomy" id="5936"/>
    <lineage>
        <taxon>Eukaryota</taxon>
        <taxon>Sar</taxon>
        <taxon>Alveolata</taxon>
        <taxon>Ciliophora</taxon>
        <taxon>Intramacronucleata</taxon>
        <taxon>Spirotrichea</taxon>
        <taxon>Hypotrichia</taxon>
        <taxon>Euplotida</taxon>
        <taxon>Euplotidae</taxon>
        <taxon>Moneuplotes</taxon>
    </lineage>
</organism>
<dbReference type="Proteomes" id="UP001295684">
    <property type="component" value="Unassembled WGS sequence"/>
</dbReference>
<dbReference type="SMART" id="SM00698">
    <property type="entry name" value="MORN"/>
    <property type="match status" value="4"/>
</dbReference>
<keyword evidence="1" id="KW-0677">Repeat</keyword>
<dbReference type="Gene3D" id="2.20.110.10">
    <property type="entry name" value="Histone H3 K4-specific methyltransferase SET7/9 N-terminal domain"/>
    <property type="match status" value="2"/>
</dbReference>